<evidence type="ECO:0000256" key="1">
    <source>
        <dbReference type="ARBA" id="ARBA00022962"/>
    </source>
</evidence>
<dbReference type="InterPro" id="IPR029062">
    <property type="entry name" value="Class_I_gatase-like"/>
</dbReference>
<keyword evidence="4" id="KW-1185">Reference proteome</keyword>
<dbReference type="CDD" id="cd01743">
    <property type="entry name" value="GATase1_Anthranilate_Synthase"/>
    <property type="match status" value="1"/>
</dbReference>
<dbReference type="NCBIfam" id="TIGR00566">
    <property type="entry name" value="trpG_papA"/>
    <property type="match status" value="1"/>
</dbReference>
<evidence type="ECO:0000313" key="3">
    <source>
        <dbReference type="EMBL" id="KSU76519.1"/>
    </source>
</evidence>
<dbReference type="InterPro" id="IPR050472">
    <property type="entry name" value="Anth_synth/Amidotransfase"/>
</dbReference>
<dbReference type="EC" id="4.1.3.27" evidence="3"/>
<dbReference type="GO" id="GO:0005829">
    <property type="term" value="C:cytosol"/>
    <property type="evidence" value="ECO:0007669"/>
    <property type="project" value="TreeGrafter"/>
</dbReference>
<reference evidence="3 4" key="1">
    <citation type="journal article" date="2014" name="Antonie Van Leeuwenhoek">
        <title>Fictibacillus enclensis sp. nov., isolated from marine sediment.</title>
        <authorList>
            <person name="Dastager S.G."/>
            <person name="Mawlankar R."/>
            <person name="Srinivasan K."/>
            <person name="Tang S.K."/>
            <person name="Lee J.C."/>
            <person name="Ramana V.V."/>
            <person name="Shouche Y.S."/>
        </authorList>
    </citation>
    <scope>NUCLEOTIDE SEQUENCE [LARGE SCALE GENOMIC DNA]</scope>
    <source>
        <strain evidence="3 4">NIO-1003</strain>
    </source>
</reference>
<evidence type="ECO:0000259" key="2">
    <source>
        <dbReference type="Pfam" id="PF00117"/>
    </source>
</evidence>
<name>A0A0V8IP27_9BACL</name>
<dbReference type="PANTHER" id="PTHR43418">
    <property type="entry name" value="MULTIFUNCTIONAL TRYPTOPHAN BIOSYNTHESIS PROTEIN-RELATED"/>
    <property type="match status" value="1"/>
</dbReference>
<feature type="domain" description="Glutamine amidotransferase" evidence="2">
    <location>
        <begin position="3"/>
        <end position="185"/>
    </location>
</feature>
<dbReference type="SUPFAM" id="SSF52317">
    <property type="entry name" value="Class I glutamine amidotransferase-like"/>
    <property type="match status" value="1"/>
</dbReference>
<sequence>MILMIDNYDSFTYNLVQYLGELGEELVVKRNDEITLEEIEALKPDYLMISPGPCSPNEAGVSMDVIKRFSGKIPIFGVCLGHQSIAQVFGGDVIRSERLMHGKTSAILHDDNTIFSGVENGFTATRYHSLTVKKETLPDCFDISAWTADDEIMAIRHKTLPVEGVQFHPESIMTGAGKQLLRNFIDQYKNKGNKVCTS</sequence>
<dbReference type="PRINTS" id="PR00096">
    <property type="entry name" value="GATASE"/>
</dbReference>
<dbReference type="Gene3D" id="3.40.50.880">
    <property type="match status" value="1"/>
</dbReference>
<dbReference type="PANTHER" id="PTHR43418:SF4">
    <property type="entry name" value="MULTIFUNCTIONAL TRYPTOPHAN BIOSYNTHESIS PROTEIN"/>
    <property type="match status" value="1"/>
</dbReference>
<dbReference type="PRINTS" id="PR00099">
    <property type="entry name" value="CPSGATASE"/>
</dbReference>
<dbReference type="InterPro" id="IPR006221">
    <property type="entry name" value="TrpG/PapA_dom"/>
</dbReference>
<dbReference type="PROSITE" id="PS51273">
    <property type="entry name" value="GATASE_TYPE_1"/>
    <property type="match status" value="1"/>
</dbReference>
<dbReference type="GO" id="GO:0000162">
    <property type="term" value="P:L-tryptophan biosynthetic process"/>
    <property type="evidence" value="ECO:0007669"/>
    <property type="project" value="TreeGrafter"/>
</dbReference>
<dbReference type="AlphaFoldDB" id="A0A0V8IP27"/>
<proteinExistence type="predicted"/>
<dbReference type="InterPro" id="IPR017926">
    <property type="entry name" value="GATASE"/>
</dbReference>
<dbReference type="PRINTS" id="PR00097">
    <property type="entry name" value="ANTSNTHASEII"/>
</dbReference>
<dbReference type="GO" id="GO:0004049">
    <property type="term" value="F:anthranilate synthase activity"/>
    <property type="evidence" value="ECO:0007669"/>
    <property type="project" value="UniProtKB-EC"/>
</dbReference>
<dbReference type="FunFam" id="3.40.50.880:FF:000003">
    <property type="entry name" value="Anthranilate synthase component II"/>
    <property type="match status" value="1"/>
</dbReference>
<dbReference type="Proteomes" id="UP000054099">
    <property type="component" value="Unassembled WGS sequence"/>
</dbReference>
<dbReference type="OrthoDB" id="9804328at2"/>
<dbReference type="Pfam" id="PF00117">
    <property type="entry name" value="GATase"/>
    <property type="match status" value="1"/>
</dbReference>
<evidence type="ECO:0000313" key="4">
    <source>
        <dbReference type="Proteomes" id="UP000054099"/>
    </source>
</evidence>
<keyword evidence="3" id="KW-0456">Lyase</keyword>
<dbReference type="EMBL" id="LNQN01000011">
    <property type="protein sequence ID" value="KSU76519.1"/>
    <property type="molecule type" value="Genomic_DNA"/>
</dbReference>
<dbReference type="NCBIfam" id="NF005799">
    <property type="entry name" value="PRK07649.1"/>
    <property type="match status" value="1"/>
</dbReference>
<protein>
    <submittedName>
        <fullName evidence="3">Anthranilate synthase</fullName>
        <ecNumber evidence="3">4.1.3.27</ecNumber>
    </submittedName>
</protein>
<accession>A0A0V8IP27</accession>
<organism evidence="3 4">
    <name type="scientific">Fictibacillus enclensis</name>
    <dbReference type="NCBI Taxonomy" id="1017270"/>
    <lineage>
        <taxon>Bacteria</taxon>
        <taxon>Bacillati</taxon>
        <taxon>Bacillota</taxon>
        <taxon>Bacilli</taxon>
        <taxon>Bacillales</taxon>
        <taxon>Fictibacillaceae</taxon>
        <taxon>Fictibacillus</taxon>
    </lineage>
</organism>
<gene>
    <name evidence="3" type="ORF">AS030_22385</name>
</gene>
<comment type="caution">
    <text evidence="3">The sequence shown here is derived from an EMBL/GenBank/DDBJ whole genome shotgun (WGS) entry which is preliminary data.</text>
</comment>
<keyword evidence="1" id="KW-0315">Glutamine amidotransferase</keyword>
<dbReference type="RefSeq" id="WP_061975916.1">
    <property type="nucleotide sequence ID" value="NZ_CP126109.1"/>
</dbReference>